<keyword evidence="2" id="KW-0472">Membrane</keyword>
<feature type="region of interest" description="Disordered" evidence="1">
    <location>
        <begin position="270"/>
        <end position="306"/>
    </location>
</feature>
<feature type="transmembrane region" description="Helical" evidence="2">
    <location>
        <begin position="179"/>
        <end position="198"/>
    </location>
</feature>
<organism evidence="3 4">
    <name type="scientific">Ancylostoma ceylanicum</name>
    <dbReference type="NCBI Taxonomy" id="53326"/>
    <lineage>
        <taxon>Eukaryota</taxon>
        <taxon>Metazoa</taxon>
        <taxon>Ecdysozoa</taxon>
        <taxon>Nematoda</taxon>
        <taxon>Chromadorea</taxon>
        <taxon>Rhabditida</taxon>
        <taxon>Rhabditina</taxon>
        <taxon>Rhabditomorpha</taxon>
        <taxon>Strongyloidea</taxon>
        <taxon>Ancylostomatidae</taxon>
        <taxon>Ancylostomatinae</taxon>
        <taxon>Ancylostoma</taxon>
    </lineage>
</organism>
<keyword evidence="2" id="KW-0812">Transmembrane</keyword>
<name>A0A016S4U8_9BILA</name>
<keyword evidence="2" id="KW-1133">Transmembrane helix</keyword>
<gene>
    <name evidence="3" type="primary">Acey_s0299.g1776</name>
    <name evidence="3" type="synonym">Acey-C08G5.7</name>
    <name evidence="3" type="ORF">Y032_0299g1776</name>
</gene>
<comment type="caution">
    <text evidence="3">The sequence shown here is derived from an EMBL/GenBank/DDBJ whole genome shotgun (WGS) entry which is preliminary data.</text>
</comment>
<dbReference type="Proteomes" id="UP000024635">
    <property type="component" value="Unassembled WGS sequence"/>
</dbReference>
<proteinExistence type="predicted"/>
<evidence type="ECO:0000313" key="4">
    <source>
        <dbReference type="Proteomes" id="UP000024635"/>
    </source>
</evidence>
<reference evidence="4" key="1">
    <citation type="journal article" date="2015" name="Nat. Genet.">
        <title>The genome and transcriptome of the zoonotic hookworm Ancylostoma ceylanicum identify infection-specific gene families.</title>
        <authorList>
            <person name="Schwarz E.M."/>
            <person name="Hu Y."/>
            <person name="Antoshechkin I."/>
            <person name="Miller M.M."/>
            <person name="Sternberg P.W."/>
            <person name="Aroian R.V."/>
        </authorList>
    </citation>
    <scope>NUCLEOTIDE SEQUENCE</scope>
    <source>
        <strain evidence="4">HY135</strain>
    </source>
</reference>
<evidence type="ECO:0000313" key="3">
    <source>
        <dbReference type="EMBL" id="EYB85372.1"/>
    </source>
</evidence>
<sequence length="306" mass="33339">MEAVSNLAPPSLAELPWVEPQIKQTNMMRLRSAQCSCLASGPSVWKESCWPGMELQHLLVLCCYGGQPFVDFHLAPAHSSTQQIDPTDWQASDTAVSLLDNSSMSAIPHLHEVLEVGVSLSVCDLFNVTFSTTADQALFDRYQAKLACRCPIGFRGDSCEIPAPLPLTLARPQEQGTPMVIVFAAVLLALFVIVFMMVRGCFCDCFGPLTRARASSIYDKPLDPEDVNKCLQRYRAYEARQEMRANEQNRPLIATISDSCAAPYDTAVLPSAPPIQSSGHRPPSPPPSYSSVVGSTGHLPTAQSQL</sequence>
<dbReference type="OrthoDB" id="5824711at2759"/>
<protein>
    <submittedName>
        <fullName evidence="3">Uncharacterized protein</fullName>
    </submittedName>
</protein>
<keyword evidence="4" id="KW-1185">Reference proteome</keyword>
<dbReference type="EMBL" id="JARK01001635">
    <property type="protein sequence ID" value="EYB85372.1"/>
    <property type="molecule type" value="Genomic_DNA"/>
</dbReference>
<dbReference type="AlphaFoldDB" id="A0A016S4U8"/>
<evidence type="ECO:0000256" key="1">
    <source>
        <dbReference type="SAM" id="MobiDB-lite"/>
    </source>
</evidence>
<evidence type="ECO:0000256" key="2">
    <source>
        <dbReference type="SAM" id="Phobius"/>
    </source>
</evidence>
<accession>A0A016S4U8</accession>
<dbReference type="STRING" id="53326.A0A016S4U8"/>